<name>A0A2A2AAR7_9BURK</name>
<evidence type="ECO:0000313" key="2">
    <source>
        <dbReference type="EMBL" id="PAT34848.1"/>
    </source>
</evidence>
<gene>
    <name evidence="2" type="ORF">CK620_08265</name>
</gene>
<protein>
    <submittedName>
        <fullName evidence="2">Acetyl-CoA carboxyl transferase</fullName>
    </submittedName>
</protein>
<organism evidence="2 3">
    <name type="scientific">Vandammella animalimorsus</name>
    <dbReference type="NCBI Taxonomy" id="2029117"/>
    <lineage>
        <taxon>Bacteria</taxon>
        <taxon>Pseudomonadati</taxon>
        <taxon>Pseudomonadota</taxon>
        <taxon>Betaproteobacteria</taxon>
        <taxon>Burkholderiales</taxon>
        <taxon>Comamonadaceae</taxon>
        <taxon>Vandammella</taxon>
    </lineage>
</organism>
<dbReference type="InterPro" id="IPR021853">
    <property type="entry name" value="DUF3460"/>
</dbReference>
<dbReference type="Proteomes" id="UP000217999">
    <property type="component" value="Unassembled WGS sequence"/>
</dbReference>
<sequence>MSIFQRPHYESDATRFIDQLKAERPYLDAQQQAGRDLLWDKDVNPRLWAQFRAGQVAQKPYVYQTNSDHAEPAAADEQPGPGSQG</sequence>
<dbReference type="GO" id="GO:0016740">
    <property type="term" value="F:transferase activity"/>
    <property type="evidence" value="ECO:0007669"/>
    <property type="project" value="UniProtKB-KW"/>
</dbReference>
<evidence type="ECO:0000256" key="1">
    <source>
        <dbReference type="SAM" id="MobiDB-lite"/>
    </source>
</evidence>
<dbReference type="EMBL" id="NSJF01000003">
    <property type="protein sequence ID" value="PAT34848.1"/>
    <property type="molecule type" value="Genomic_DNA"/>
</dbReference>
<feature type="region of interest" description="Disordered" evidence="1">
    <location>
        <begin position="62"/>
        <end position="85"/>
    </location>
</feature>
<dbReference type="RefSeq" id="WP_095549885.1">
    <property type="nucleotide sequence ID" value="NZ_NSJF01000003.1"/>
</dbReference>
<proteinExistence type="predicted"/>
<dbReference type="AlphaFoldDB" id="A0A2A2AAR7"/>
<accession>A0A2A2AAR7</accession>
<reference evidence="2 3" key="1">
    <citation type="submission" date="2017-08" db="EMBL/GenBank/DDBJ databases">
        <title>WGS of Clinical strains of the CDC Group NO-1 linked to zoonotic infections in humans.</title>
        <authorList>
            <person name="Bernier A.-M."/>
            <person name="Bernard K."/>
        </authorList>
    </citation>
    <scope>NUCLEOTIDE SEQUENCE [LARGE SCALE GENOMIC DNA]</scope>
    <source>
        <strain evidence="2 3">NML03-0146</strain>
    </source>
</reference>
<dbReference type="Pfam" id="PF11943">
    <property type="entry name" value="DUF3460"/>
    <property type="match status" value="1"/>
</dbReference>
<keyword evidence="2" id="KW-0808">Transferase</keyword>
<evidence type="ECO:0000313" key="3">
    <source>
        <dbReference type="Proteomes" id="UP000217999"/>
    </source>
</evidence>
<comment type="caution">
    <text evidence="2">The sequence shown here is derived from an EMBL/GenBank/DDBJ whole genome shotgun (WGS) entry which is preliminary data.</text>
</comment>